<dbReference type="RefSeq" id="WP_305944974.1">
    <property type="nucleotide sequence ID" value="NZ_JAUZVY010000002.1"/>
</dbReference>
<feature type="domain" description="N-acetyltransferase" evidence="3">
    <location>
        <begin position="3"/>
        <end position="158"/>
    </location>
</feature>
<evidence type="ECO:0000313" key="5">
    <source>
        <dbReference type="Proteomes" id="UP001236258"/>
    </source>
</evidence>
<dbReference type="InterPro" id="IPR016181">
    <property type="entry name" value="Acyl_CoA_acyltransferase"/>
</dbReference>
<keyword evidence="1 4" id="KW-0808">Transferase</keyword>
<evidence type="ECO:0000256" key="1">
    <source>
        <dbReference type="ARBA" id="ARBA00022679"/>
    </source>
</evidence>
<dbReference type="InterPro" id="IPR000182">
    <property type="entry name" value="GNAT_dom"/>
</dbReference>
<sequence length="164" mass="18562">MPVIIRHAELADASALQQIYQEPSIYANTLQLPLQAQAHWEKLCQPQPGFYNFVAELEGQVVGQLGLQQMQNPRRRHVADIGMAVSEPYQGQGIGSSLLRAALDFADNWLAIRRMELQVYCSNEAAVALYERFGFEVEAELTDYAFQYGRYVAVLQMARITIPR</sequence>
<dbReference type="PANTHER" id="PTHR43877">
    <property type="entry name" value="AMINOALKYLPHOSPHONATE N-ACETYLTRANSFERASE-RELATED-RELATED"/>
    <property type="match status" value="1"/>
</dbReference>
<proteinExistence type="predicted"/>
<dbReference type="Proteomes" id="UP001236258">
    <property type="component" value="Unassembled WGS sequence"/>
</dbReference>
<dbReference type="InterPro" id="IPR050832">
    <property type="entry name" value="Bact_Acetyltransf"/>
</dbReference>
<accession>A0ABT9GPH7</accession>
<protein>
    <submittedName>
        <fullName evidence="4">GNAT family N-acetyltransferase</fullName>
        <ecNumber evidence="4">2.3.1.-</ecNumber>
    </submittedName>
</protein>
<evidence type="ECO:0000259" key="3">
    <source>
        <dbReference type="PROSITE" id="PS51186"/>
    </source>
</evidence>
<evidence type="ECO:0000313" key="4">
    <source>
        <dbReference type="EMBL" id="MDP4528875.1"/>
    </source>
</evidence>
<organism evidence="4 5">
    <name type="scientific">Alkalimonas delamerensis</name>
    <dbReference type="NCBI Taxonomy" id="265981"/>
    <lineage>
        <taxon>Bacteria</taxon>
        <taxon>Pseudomonadati</taxon>
        <taxon>Pseudomonadota</taxon>
        <taxon>Gammaproteobacteria</taxon>
        <taxon>Alkalimonas</taxon>
    </lineage>
</organism>
<dbReference type="CDD" id="cd04301">
    <property type="entry name" value="NAT_SF"/>
    <property type="match status" value="1"/>
</dbReference>
<gene>
    <name evidence="4" type="ORF">Q3O59_07490</name>
</gene>
<name>A0ABT9GPH7_9GAMM</name>
<keyword evidence="2 4" id="KW-0012">Acyltransferase</keyword>
<keyword evidence="5" id="KW-1185">Reference proteome</keyword>
<evidence type="ECO:0000256" key="2">
    <source>
        <dbReference type="ARBA" id="ARBA00023315"/>
    </source>
</evidence>
<dbReference type="SUPFAM" id="SSF55729">
    <property type="entry name" value="Acyl-CoA N-acyltransferases (Nat)"/>
    <property type="match status" value="1"/>
</dbReference>
<dbReference type="EMBL" id="JAUZVY010000002">
    <property type="protein sequence ID" value="MDP4528875.1"/>
    <property type="molecule type" value="Genomic_DNA"/>
</dbReference>
<dbReference type="GO" id="GO:0016746">
    <property type="term" value="F:acyltransferase activity"/>
    <property type="evidence" value="ECO:0007669"/>
    <property type="project" value="UniProtKB-KW"/>
</dbReference>
<reference evidence="4 5" key="1">
    <citation type="submission" date="2023-08" db="EMBL/GenBank/DDBJ databases">
        <authorList>
            <person name="Joshi A."/>
            <person name="Thite S."/>
        </authorList>
    </citation>
    <scope>NUCLEOTIDE SEQUENCE [LARGE SCALE GENOMIC DNA]</scope>
    <source>
        <strain evidence="4 5">1E1</strain>
    </source>
</reference>
<dbReference type="PANTHER" id="PTHR43877:SF2">
    <property type="entry name" value="AMINOALKYLPHOSPHONATE N-ACETYLTRANSFERASE-RELATED"/>
    <property type="match status" value="1"/>
</dbReference>
<dbReference type="EC" id="2.3.1.-" evidence="4"/>
<dbReference type="Gene3D" id="3.40.630.30">
    <property type="match status" value="1"/>
</dbReference>
<dbReference type="Pfam" id="PF00583">
    <property type="entry name" value="Acetyltransf_1"/>
    <property type="match status" value="1"/>
</dbReference>
<dbReference type="PROSITE" id="PS51186">
    <property type="entry name" value="GNAT"/>
    <property type="match status" value="1"/>
</dbReference>
<comment type="caution">
    <text evidence="4">The sequence shown here is derived from an EMBL/GenBank/DDBJ whole genome shotgun (WGS) entry which is preliminary data.</text>
</comment>